<name>A0A8C6ZEI9_NOTPE</name>
<reference evidence="2" key="2">
    <citation type="submission" date="2025-09" db="UniProtKB">
        <authorList>
            <consortium name="Ensembl"/>
        </authorList>
    </citation>
    <scope>IDENTIFICATION</scope>
</reference>
<protein>
    <submittedName>
        <fullName evidence="2">Protein phosphatase 1 regulatory subunit 36</fullName>
    </submittedName>
</protein>
<sequence>AHCMLSFTTVMRNKNLDAFLMTLILYMSFYLEKIALEKTTKAPVSTIVLLEETEMDDVLAKLEVTRIHLAKLYCNLILGEGMAEHHHMSCGKRKTSSSQKDRHFFESFYSYCSYVAWLAFRRKHFRMIQEEIGRLLRSDMFNPTLREKKDVKSQKGTIAFVLFSRKRPSINLVAQQRSPMLRTLLPLPKDRVKAPCCFSQEKIQIVLPYPSFPLLHCVHCINTIFCNRIGIIGAHRSELNPIMLMPIGMMEEEEDEQGIKQSGSSIPSNDLSLTTLRSPQSRLSNQSSVISRTMTEAD</sequence>
<dbReference type="Ensembl" id="ENSNPET00000012383.1">
    <property type="protein sequence ID" value="ENSNPEP00000012079.1"/>
    <property type="gene ID" value="ENSNPEG00000009050.1"/>
</dbReference>
<organism evidence="2 3">
    <name type="scientific">Nothoprocta perdicaria</name>
    <name type="common">Chilean tinamou</name>
    <name type="synonym">Crypturus perdicarius</name>
    <dbReference type="NCBI Taxonomy" id="30464"/>
    <lineage>
        <taxon>Eukaryota</taxon>
        <taxon>Metazoa</taxon>
        <taxon>Chordata</taxon>
        <taxon>Craniata</taxon>
        <taxon>Vertebrata</taxon>
        <taxon>Euteleostomi</taxon>
        <taxon>Archelosauria</taxon>
        <taxon>Archosauria</taxon>
        <taxon>Dinosauria</taxon>
        <taxon>Saurischia</taxon>
        <taxon>Theropoda</taxon>
        <taxon>Coelurosauria</taxon>
        <taxon>Aves</taxon>
        <taxon>Palaeognathae</taxon>
        <taxon>Tinamiformes</taxon>
        <taxon>Tinamidae</taxon>
        <taxon>Nothoprocta</taxon>
    </lineage>
</organism>
<dbReference type="AlphaFoldDB" id="A0A8C6ZEI9"/>
<evidence type="ECO:0000313" key="2">
    <source>
        <dbReference type="Ensembl" id="ENSNPEP00000012079.1"/>
    </source>
</evidence>
<dbReference type="GO" id="GO:0019902">
    <property type="term" value="F:phosphatase binding"/>
    <property type="evidence" value="ECO:0007669"/>
    <property type="project" value="InterPro"/>
</dbReference>
<dbReference type="Pfam" id="PF14895">
    <property type="entry name" value="PPPI_inhib"/>
    <property type="match status" value="1"/>
</dbReference>
<proteinExistence type="predicted"/>
<dbReference type="PANTHER" id="PTHR21055">
    <property type="entry name" value="PROTEIN PHOSPHATASE 1 REGULATORY SUBUNIT 36"/>
    <property type="match status" value="1"/>
</dbReference>
<dbReference type="InterPro" id="IPR026142">
    <property type="entry name" value="Pro_pase_1_reg_su_36"/>
</dbReference>
<reference evidence="2" key="1">
    <citation type="submission" date="2025-08" db="UniProtKB">
        <authorList>
            <consortium name="Ensembl"/>
        </authorList>
    </citation>
    <scope>IDENTIFICATION</scope>
</reference>
<feature type="region of interest" description="Disordered" evidence="1">
    <location>
        <begin position="253"/>
        <end position="298"/>
    </location>
</feature>
<dbReference type="PANTHER" id="PTHR21055:SF3">
    <property type="entry name" value="PROTEIN PHOSPHATASE 1 REGULATORY SUBUNIT 36"/>
    <property type="match status" value="1"/>
</dbReference>
<dbReference type="Proteomes" id="UP000694420">
    <property type="component" value="Unplaced"/>
</dbReference>
<feature type="compositionally biased region" description="Polar residues" evidence="1">
    <location>
        <begin position="259"/>
        <end position="298"/>
    </location>
</feature>
<evidence type="ECO:0000256" key="1">
    <source>
        <dbReference type="SAM" id="MobiDB-lite"/>
    </source>
</evidence>
<keyword evidence="3" id="KW-1185">Reference proteome</keyword>
<evidence type="ECO:0000313" key="3">
    <source>
        <dbReference type="Proteomes" id="UP000694420"/>
    </source>
</evidence>
<accession>A0A8C6ZEI9</accession>